<evidence type="ECO:0000256" key="1">
    <source>
        <dbReference type="ARBA" id="ARBA00005525"/>
    </source>
</evidence>
<dbReference type="GO" id="GO:0005737">
    <property type="term" value="C:cytoplasm"/>
    <property type="evidence" value="ECO:0007669"/>
    <property type="project" value="UniProtKB-SubCell"/>
</dbReference>
<feature type="binding site" evidence="6">
    <location>
        <begin position="69"/>
        <end position="72"/>
    </location>
    <ligand>
        <name>NADP(+)</name>
        <dbReference type="ChEBI" id="CHEBI:58349"/>
    </ligand>
</feature>
<gene>
    <name evidence="4" type="primary">proC</name>
    <name evidence="9" type="ORF">AWW68_14225</name>
</gene>
<evidence type="ECO:0000256" key="3">
    <source>
        <dbReference type="ARBA" id="ARBA00023002"/>
    </source>
</evidence>
<reference evidence="9 10" key="1">
    <citation type="submission" date="2016-01" db="EMBL/GenBank/DDBJ databases">
        <title>Genome sequencing of Roseivirga spongicola UST030701-084.</title>
        <authorList>
            <person name="Selvaratnam C."/>
            <person name="Thevarajoo S."/>
            <person name="Goh K.M."/>
            <person name="Ee R."/>
            <person name="Chan K.-G."/>
            <person name="Chong C.S."/>
        </authorList>
    </citation>
    <scope>NUCLEOTIDE SEQUENCE [LARGE SCALE GENOMIC DNA]</scope>
    <source>
        <strain evidence="9 10">UST030701-084</strain>
    </source>
</reference>
<dbReference type="Gene3D" id="1.10.3730.10">
    <property type="entry name" value="ProC C-terminal domain-like"/>
    <property type="match status" value="1"/>
</dbReference>
<dbReference type="SUPFAM" id="SSF51735">
    <property type="entry name" value="NAD(P)-binding Rossmann-fold domains"/>
    <property type="match status" value="1"/>
</dbReference>
<dbReference type="InterPro" id="IPR028939">
    <property type="entry name" value="P5C_Rdtase_cat_N"/>
</dbReference>
<accession>A0A150X527</accession>
<feature type="domain" description="Pyrroline-5-carboxylate reductase dimerisation" evidence="8">
    <location>
        <begin position="164"/>
        <end position="265"/>
    </location>
</feature>
<dbReference type="HAMAP" id="MF_01925">
    <property type="entry name" value="P5C_reductase"/>
    <property type="match status" value="1"/>
</dbReference>
<comment type="similarity">
    <text evidence="1 4">Belongs to the pyrroline-5-carboxylate reductase family.</text>
</comment>
<dbReference type="GO" id="GO:0055129">
    <property type="term" value="P:L-proline biosynthetic process"/>
    <property type="evidence" value="ECO:0007669"/>
    <property type="project" value="UniProtKB-UniRule"/>
</dbReference>
<comment type="function">
    <text evidence="4">Catalyzes the reduction of 1-pyrroline-5-carboxylate (PCA) to L-proline.</text>
</comment>
<feature type="domain" description="Pyrroline-5-carboxylate reductase catalytic N-terminal" evidence="7">
    <location>
        <begin position="2"/>
        <end position="98"/>
    </location>
</feature>
<dbReference type="RefSeq" id="WP_068222746.1">
    <property type="nucleotide sequence ID" value="NZ_CP139724.1"/>
</dbReference>
<dbReference type="EC" id="1.5.1.2" evidence="4 5"/>
<keyword evidence="10" id="KW-1185">Reference proteome</keyword>
<organism evidence="9 10">
    <name type="scientific">Roseivirga spongicola</name>
    <dbReference type="NCBI Taxonomy" id="333140"/>
    <lineage>
        <taxon>Bacteria</taxon>
        <taxon>Pseudomonadati</taxon>
        <taxon>Bacteroidota</taxon>
        <taxon>Cytophagia</taxon>
        <taxon>Cytophagales</taxon>
        <taxon>Roseivirgaceae</taxon>
        <taxon>Roseivirga</taxon>
    </lineage>
</organism>
<protein>
    <recommendedName>
        <fullName evidence="4 5">Pyrroline-5-carboxylate reductase</fullName>
        <shortName evidence="4">P5C reductase</shortName>
        <shortName evidence="4">P5CR</shortName>
        <ecNumber evidence="4 5">1.5.1.2</ecNumber>
    </recommendedName>
    <alternativeName>
        <fullName evidence="4">PCA reductase</fullName>
    </alternativeName>
</protein>
<feature type="binding site" evidence="6">
    <location>
        <begin position="6"/>
        <end position="11"/>
    </location>
    <ligand>
        <name>NADP(+)</name>
        <dbReference type="ChEBI" id="CHEBI:58349"/>
    </ligand>
</feature>
<dbReference type="InterPro" id="IPR029036">
    <property type="entry name" value="P5CR_dimer"/>
</dbReference>
<keyword evidence="3 4" id="KW-0560">Oxidoreductase</keyword>
<evidence type="ECO:0000259" key="7">
    <source>
        <dbReference type="Pfam" id="PF03807"/>
    </source>
</evidence>
<comment type="caution">
    <text evidence="9">The sequence shown here is derived from an EMBL/GenBank/DDBJ whole genome shotgun (WGS) entry which is preliminary data.</text>
</comment>
<comment type="pathway">
    <text evidence="4">Amino-acid biosynthesis; L-proline biosynthesis; L-proline from L-glutamate 5-semialdehyde: step 1/1.</text>
</comment>
<dbReference type="PANTHER" id="PTHR11645:SF0">
    <property type="entry name" value="PYRROLINE-5-CARBOXYLATE REDUCTASE 3"/>
    <property type="match status" value="1"/>
</dbReference>
<dbReference type="STRING" id="333140.AWW68_14225"/>
<dbReference type="Pfam" id="PF14748">
    <property type="entry name" value="P5CR_dimer"/>
    <property type="match status" value="1"/>
</dbReference>
<dbReference type="NCBIfam" id="TIGR00112">
    <property type="entry name" value="proC"/>
    <property type="match status" value="1"/>
</dbReference>
<dbReference type="AlphaFoldDB" id="A0A150X527"/>
<sequence length="276" mass="30109">MKVLVIGAGNMGLTYAKSIAKSGYLEREDLLVYDKSADLRDALKKADDGFEVADTLEESLPFVDIIFLAVKPYHNDGLMSEMIEMMDDQKLVISIMAGVTIETIQQGLGIKKVVRAMPNLPAQVGKGMTSYLAAPEISRIELWMVEDLLNSTGKSVRVDSQMFIDASTGISGSGPAYVFYFMESMMEAAKSMGFSDNDSKVLVSSTFEGAIELFNKNKLSPNGWMKRVASKGGTTQAALDSLDDNNVKDLIHDAAYAAFNRAVELGKVEEQEAVEK</sequence>
<keyword evidence="2 4" id="KW-0521">NADP</keyword>
<keyword evidence="4" id="KW-0641">Proline biosynthesis</keyword>
<comment type="subcellular location">
    <subcellularLocation>
        <location evidence="4">Cytoplasm</location>
    </subcellularLocation>
</comment>
<dbReference type="SUPFAM" id="SSF48179">
    <property type="entry name" value="6-phosphogluconate dehydrogenase C-terminal domain-like"/>
    <property type="match status" value="1"/>
</dbReference>
<dbReference type="PIRSF" id="PIRSF000193">
    <property type="entry name" value="Pyrrol-5-carb_rd"/>
    <property type="match status" value="1"/>
</dbReference>
<evidence type="ECO:0000313" key="9">
    <source>
        <dbReference type="EMBL" id="KYG73825.1"/>
    </source>
</evidence>
<dbReference type="GO" id="GO:0004735">
    <property type="term" value="F:pyrroline-5-carboxylate reductase activity"/>
    <property type="evidence" value="ECO:0007669"/>
    <property type="project" value="UniProtKB-UniRule"/>
</dbReference>
<dbReference type="Proteomes" id="UP000075606">
    <property type="component" value="Unassembled WGS sequence"/>
</dbReference>
<comment type="catalytic activity">
    <reaction evidence="4">
        <text>L-proline + NADP(+) = (S)-1-pyrroline-5-carboxylate + NADPH + 2 H(+)</text>
        <dbReference type="Rhea" id="RHEA:14109"/>
        <dbReference type="ChEBI" id="CHEBI:15378"/>
        <dbReference type="ChEBI" id="CHEBI:17388"/>
        <dbReference type="ChEBI" id="CHEBI:57783"/>
        <dbReference type="ChEBI" id="CHEBI:58349"/>
        <dbReference type="ChEBI" id="CHEBI:60039"/>
        <dbReference type="EC" id="1.5.1.2"/>
    </reaction>
</comment>
<evidence type="ECO:0000256" key="2">
    <source>
        <dbReference type="ARBA" id="ARBA00022857"/>
    </source>
</evidence>
<name>A0A150X527_9BACT</name>
<dbReference type="FunFam" id="1.10.3730.10:FF:000001">
    <property type="entry name" value="Pyrroline-5-carboxylate reductase"/>
    <property type="match status" value="1"/>
</dbReference>
<dbReference type="EMBL" id="LRPC01000028">
    <property type="protein sequence ID" value="KYG73825.1"/>
    <property type="molecule type" value="Genomic_DNA"/>
</dbReference>
<evidence type="ECO:0000256" key="4">
    <source>
        <dbReference type="HAMAP-Rule" id="MF_01925"/>
    </source>
</evidence>
<dbReference type="Pfam" id="PF03807">
    <property type="entry name" value="F420_oxidored"/>
    <property type="match status" value="1"/>
</dbReference>
<keyword evidence="4" id="KW-0028">Amino-acid biosynthesis</keyword>
<proteinExistence type="inferred from homology"/>
<dbReference type="PANTHER" id="PTHR11645">
    <property type="entry name" value="PYRROLINE-5-CARBOXYLATE REDUCTASE"/>
    <property type="match status" value="1"/>
</dbReference>
<evidence type="ECO:0000259" key="8">
    <source>
        <dbReference type="Pfam" id="PF14748"/>
    </source>
</evidence>
<keyword evidence="4" id="KW-0963">Cytoplasm</keyword>
<comment type="catalytic activity">
    <reaction evidence="4">
        <text>L-proline + NAD(+) = (S)-1-pyrroline-5-carboxylate + NADH + 2 H(+)</text>
        <dbReference type="Rhea" id="RHEA:14105"/>
        <dbReference type="ChEBI" id="CHEBI:15378"/>
        <dbReference type="ChEBI" id="CHEBI:17388"/>
        <dbReference type="ChEBI" id="CHEBI:57540"/>
        <dbReference type="ChEBI" id="CHEBI:57945"/>
        <dbReference type="ChEBI" id="CHEBI:60039"/>
        <dbReference type="EC" id="1.5.1.2"/>
    </reaction>
</comment>
<dbReference type="InterPro" id="IPR036291">
    <property type="entry name" value="NAD(P)-bd_dom_sf"/>
</dbReference>
<dbReference type="InterPro" id="IPR008927">
    <property type="entry name" value="6-PGluconate_DH-like_C_sf"/>
</dbReference>
<dbReference type="UniPathway" id="UPA00098">
    <property type="reaction ID" value="UER00361"/>
</dbReference>
<dbReference type="InterPro" id="IPR000304">
    <property type="entry name" value="Pyrroline-COOH_reductase"/>
</dbReference>
<dbReference type="OrthoDB" id="9805754at2"/>
<evidence type="ECO:0000313" key="10">
    <source>
        <dbReference type="Proteomes" id="UP000075606"/>
    </source>
</evidence>
<dbReference type="Gene3D" id="3.40.50.720">
    <property type="entry name" value="NAD(P)-binding Rossmann-like Domain"/>
    <property type="match status" value="1"/>
</dbReference>
<evidence type="ECO:0000256" key="5">
    <source>
        <dbReference type="NCBIfam" id="TIGR00112"/>
    </source>
</evidence>
<evidence type="ECO:0000256" key="6">
    <source>
        <dbReference type="PIRSR" id="PIRSR000193-1"/>
    </source>
</evidence>